<keyword evidence="3" id="KW-1185">Reference proteome</keyword>
<proteinExistence type="predicted"/>
<dbReference type="PANTHER" id="PTHR34724:SF2">
    <property type="entry name" value="OS12G0596101 PROTEIN"/>
    <property type="match status" value="1"/>
</dbReference>
<feature type="region of interest" description="Disordered" evidence="1">
    <location>
        <begin position="80"/>
        <end position="105"/>
    </location>
</feature>
<evidence type="ECO:0000313" key="2">
    <source>
        <dbReference type="EMBL" id="TGN78743.1"/>
    </source>
</evidence>
<organism evidence="2 3">
    <name type="scientific">Streptomyces griseoluteus</name>
    <dbReference type="NCBI Taxonomy" id="29306"/>
    <lineage>
        <taxon>Bacteria</taxon>
        <taxon>Bacillati</taxon>
        <taxon>Actinomycetota</taxon>
        <taxon>Actinomycetes</taxon>
        <taxon>Kitasatosporales</taxon>
        <taxon>Streptomycetaceae</taxon>
        <taxon>Streptomyces</taxon>
    </lineage>
</organism>
<dbReference type="Proteomes" id="UP000298513">
    <property type="component" value="Unassembled WGS sequence"/>
</dbReference>
<accession>A0A4Z1D892</accession>
<name>A0A4Z1D892_STRGP</name>
<sequence length="119" mass="13158">MIRGDRVHSEIHCGGDVKSRCDETVDINEPYIRSASTEETMCQRAVCGSCRKATYEGCGRHVEQVLDGVPTLQRCSCEPAARTSARTQEPAPPTRPAQVRPDTKDGRWAQLIAWMKSPA</sequence>
<protein>
    <submittedName>
        <fullName evidence="2">Uncharacterized protein</fullName>
    </submittedName>
</protein>
<gene>
    <name evidence="2" type="ORF">E5082_24565</name>
</gene>
<dbReference type="AlphaFoldDB" id="A0A4Z1D892"/>
<comment type="caution">
    <text evidence="2">The sequence shown here is derived from an EMBL/GenBank/DDBJ whole genome shotgun (WGS) entry which is preliminary data.</text>
</comment>
<evidence type="ECO:0000256" key="1">
    <source>
        <dbReference type="SAM" id="MobiDB-lite"/>
    </source>
</evidence>
<reference evidence="2 3" key="1">
    <citation type="submission" date="2019-04" db="EMBL/GenBank/DDBJ databases">
        <title>Streptomyces sp. nov. Bv016 isolated from bark of Buahinia variegata.</title>
        <authorList>
            <person name="Kanchanasin P."/>
            <person name="Tanasupawat S."/>
            <person name="Yuki M."/>
            <person name="Kudo T."/>
        </authorList>
    </citation>
    <scope>NUCLEOTIDE SEQUENCE [LARGE SCALE GENOMIC DNA]</scope>
    <source>
        <strain evidence="2 3">JCM 4765</strain>
    </source>
</reference>
<dbReference type="PANTHER" id="PTHR34724">
    <property type="entry name" value="OS12G0596101 PROTEIN"/>
    <property type="match status" value="1"/>
</dbReference>
<evidence type="ECO:0000313" key="3">
    <source>
        <dbReference type="Proteomes" id="UP000298513"/>
    </source>
</evidence>
<dbReference type="EMBL" id="SRRU01000009">
    <property type="protein sequence ID" value="TGN78743.1"/>
    <property type="molecule type" value="Genomic_DNA"/>
</dbReference>